<accession>A0A3G4ZJX3</accession>
<proteinExistence type="predicted"/>
<dbReference type="EMBL" id="MK071979">
    <property type="protein sequence ID" value="AYV75132.1"/>
    <property type="molecule type" value="Genomic_DNA"/>
</dbReference>
<gene>
    <name evidence="1" type="ORF">Terrestrivirus1_6</name>
</gene>
<name>A0A3G4ZJX3_9VIRU</name>
<sequence>MELDFYKNNKNNKNNKNYKKKYDKYKQKYIKLCNFNKYGGFLLNSKLTNITKDFNLYDIESFNQYVIPIDGIQGEVVDNLRLVTIIGETHNDIHDQSINLNVTTTSQPFITITDYINIILKYKDKNSQTFILLEYNTGTNLLPDTNLNSINIKDIVQSADKNKFMNLLFGIDIRETFAGMSELYYTHDDTLMADILKYIEILNDIIKKIFNSYVNIPERYSINWMNYLMKNYSDINNDKQILDNQKNIIVNFIQQNNLSSNINIKDFDKIFYTKASDHDKYTISNPSHYIEILRRVYMKLTDLYTMTIIVRKDLQIDHLIILIGKYHADNLHNILNSFNKFSSRKLGSVINIKGSLYI</sequence>
<evidence type="ECO:0000313" key="1">
    <source>
        <dbReference type="EMBL" id="AYV75132.1"/>
    </source>
</evidence>
<reference evidence="1" key="1">
    <citation type="submission" date="2018-10" db="EMBL/GenBank/DDBJ databases">
        <title>Hidden diversity of soil giant viruses.</title>
        <authorList>
            <person name="Schulz F."/>
            <person name="Alteio L."/>
            <person name="Goudeau D."/>
            <person name="Ryan E.M."/>
            <person name="Malmstrom R.R."/>
            <person name="Blanchard J."/>
            <person name="Woyke T."/>
        </authorList>
    </citation>
    <scope>NUCLEOTIDE SEQUENCE</scope>
    <source>
        <strain evidence="1">TEV1</strain>
    </source>
</reference>
<protein>
    <submittedName>
        <fullName evidence="1">Uncharacterized protein</fullName>
    </submittedName>
</protein>
<organism evidence="1">
    <name type="scientific">Terrestrivirus sp</name>
    <dbReference type="NCBI Taxonomy" id="2487775"/>
    <lineage>
        <taxon>Viruses</taxon>
        <taxon>Varidnaviria</taxon>
        <taxon>Bamfordvirae</taxon>
        <taxon>Nucleocytoviricota</taxon>
        <taxon>Megaviricetes</taxon>
        <taxon>Imitervirales</taxon>
        <taxon>Mimiviridae</taxon>
        <taxon>Klosneuvirinae</taxon>
    </lineage>
</organism>